<dbReference type="Pfam" id="PF09754">
    <property type="entry name" value="PAC2"/>
    <property type="match status" value="1"/>
</dbReference>
<keyword evidence="2" id="KW-1185">Reference proteome</keyword>
<reference evidence="2" key="1">
    <citation type="journal article" date="2019" name="Int. J. Syst. Evol. Microbiol.">
        <title>The Global Catalogue of Microorganisms (GCM) 10K type strain sequencing project: providing services to taxonomists for standard genome sequencing and annotation.</title>
        <authorList>
            <consortium name="The Broad Institute Genomics Platform"/>
            <consortium name="The Broad Institute Genome Sequencing Center for Infectious Disease"/>
            <person name="Wu L."/>
            <person name="Ma J."/>
        </authorList>
    </citation>
    <scope>NUCLEOTIDE SEQUENCE [LARGE SCALE GENOMIC DNA]</scope>
    <source>
        <strain evidence="2">JCM 17688</strain>
    </source>
</reference>
<gene>
    <name evidence="1" type="ORF">GCM10023147_47540</name>
</gene>
<dbReference type="InterPro" id="IPR008492">
    <property type="entry name" value="Rv2714-like"/>
</dbReference>
<sequence length="311" mass="33879">MDEQSHIYELEFPAPAVSDQDGNGPVLVHALDGYADAGHAVRMLSEHLRKNLTTELVASFDADELIDYRSRRPAMTFDDNRFVDVDAPELNLYAIKDLTGRPFLLLSGAEPDLKWEAFISAVAGLAERFAVKRVVGLNAIPMAVPHTRPLNVSGHGNTPALLTEVRTWDAKMRMPGSASTLLEFRLANKGYETLGLSVHVPHYLAQNDYPDAALALAAALGRTVGLQLPDGELPAAAHELREQIDAQVEQSGEVAAVVSALETQYDEYVHSGQPKELLIAEGEELPSGDDLASEFEKFLAQQARDDEPGDD</sequence>
<dbReference type="Gene3D" id="3.40.50.10900">
    <property type="entry name" value="PAC-like subunit"/>
    <property type="match status" value="1"/>
</dbReference>
<accession>A0ABP8KE77</accession>
<evidence type="ECO:0000313" key="2">
    <source>
        <dbReference type="Proteomes" id="UP001500635"/>
    </source>
</evidence>
<dbReference type="RefSeq" id="WP_345000902.1">
    <property type="nucleotide sequence ID" value="NZ_BAABFR010000128.1"/>
</dbReference>
<dbReference type="SUPFAM" id="SSF159659">
    <property type="entry name" value="Cgl1923-like"/>
    <property type="match status" value="1"/>
</dbReference>
<dbReference type="InterPro" id="IPR019151">
    <property type="entry name" value="Proteasome_assmbl_chaperone_2"/>
</dbReference>
<proteinExistence type="predicted"/>
<dbReference type="InterPro" id="IPR038389">
    <property type="entry name" value="PSMG2_sf"/>
</dbReference>
<dbReference type="PIRSF" id="PIRSF028754">
    <property type="entry name" value="UCP028754"/>
    <property type="match status" value="1"/>
</dbReference>
<organism evidence="1 2">
    <name type="scientific">Tsukamurella soli</name>
    <dbReference type="NCBI Taxonomy" id="644556"/>
    <lineage>
        <taxon>Bacteria</taxon>
        <taxon>Bacillati</taxon>
        <taxon>Actinomycetota</taxon>
        <taxon>Actinomycetes</taxon>
        <taxon>Mycobacteriales</taxon>
        <taxon>Tsukamurellaceae</taxon>
        <taxon>Tsukamurella</taxon>
    </lineage>
</organism>
<dbReference type="Proteomes" id="UP001500635">
    <property type="component" value="Unassembled WGS sequence"/>
</dbReference>
<dbReference type="EMBL" id="BAABFR010000128">
    <property type="protein sequence ID" value="GAA4404799.1"/>
    <property type="molecule type" value="Genomic_DNA"/>
</dbReference>
<evidence type="ECO:0000313" key="1">
    <source>
        <dbReference type="EMBL" id="GAA4404799.1"/>
    </source>
</evidence>
<comment type="caution">
    <text evidence="1">The sequence shown here is derived from an EMBL/GenBank/DDBJ whole genome shotgun (WGS) entry which is preliminary data.</text>
</comment>
<name>A0ABP8KE77_9ACTN</name>
<protein>
    <submittedName>
        <fullName evidence="1">PAC2 family protein</fullName>
    </submittedName>
</protein>
<dbReference type="Gene3D" id="1.10.287.100">
    <property type="match status" value="1"/>
</dbReference>